<proteinExistence type="predicted"/>
<protein>
    <submittedName>
        <fullName evidence="1">Uncharacterized protein</fullName>
    </submittedName>
</protein>
<accession>A0ACB6ZF23</accession>
<evidence type="ECO:0000313" key="2">
    <source>
        <dbReference type="Proteomes" id="UP000886501"/>
    </source>
</evidence>
<reference evidence="1" key="1">
    <citation type="submission" date="2019-10" db="EMBL/GenBank/DDBJ databases">
        <authorList>
            <consortium name="DOE Joint Genome Institute"/>
            <person name="Kuo A."/>
            <person name="Miyauchi S."/>
            <person name="Kiss E."/>
            <person name="Drula E."/>
            <person name="Kohler A."/>
            <person name="Sanchez-Garcia M."/>
            <person name="Andreopoulos B."/>
            <person name="Barry K.W."/>
            <person name="Bonito G."/>
            <person name="Buee M."/>
            <person name="Carver A."/>
            <person name="Chen C."/>
            <person name="Cichocki N."/>
            <person name="Clum A."/>
            <person name="Culley D."/>
            <person name="Crous P.W."/>
            <person name="Fauchery L."/>
            <person name="Girlanda M."/>
            <person name="Hayes R."/>
            <person name="Keri Z."/>
            <person name="Labutti K."/>
            <person name="Lipzen A."/>
            <person name="Lombard V."/>
            <person name="Magnuson J."/>
            <person name="Maillard F."/>
            <person name="Morin E."/>
            <person name="Murat C."/>
            <person name="Nolan M."/>
            <person name="Ohm R."/>
            <person name="Pangilinan J."/>
            <person name="Pereira M."/>
            <person name="Perotto S."/>
            <person name="Peter M."/>
            <person name="Riley R."/>
            <person name="Sitrit Y."/>
            <person name="Stielow B."/>
            <person name="Szollosi G."/>
            <person name="Zifcakova L."/>
            <person name="Stursova M."/>
            <person name="Spatafora J.W."/>
            <person name="Tedersoo L."/>
            <person name="Vaario L.-M."/>
            <person name="Yamada A."/>
            <person name="Yan M."/>
            <person name="Wang P."/>
            <person name="Xu J."/>
            <person name="Bruns T."/>
            <person name="Baldrian P."/>
            <person name="Vilgalys R."/>
            <person name="Henrissat B."/>
            <person name="Grigoriev I.V."/>
            <person name="Hibbett D."/>
            <person name="Nagy L.G."/>
            <person name="Martin F.M."/>
        </authorList>
    </citation>
    <scope>NUCLEOTIDE SEQUENCE</scope>
    <source>
        <strain evidence="1">P2</strain>
    </source>
</reference>
<reference evidence="1" key="2">
    <citation type="journal article" date="2020" name="Nat. Commun.">
        <title>Large-scale genome sequencing of mycorrhizal fungi provides insights into the early evolution of symbiotic traits.</title>
        <authorList>
            <person name="Miyauchi S."/>
            <person name="Kiss E."/>
            <person name="Kuo A."/>
            <person name="Drula E."/>
            <person name="Kohler A."/>
            <person name="Sanchez-Garcia M."/>
            <person name="Morin E."/>
            <person name="Andreopoulos B."/>
            <person name="Barry K.W."/>
            <person name="Bonito G."/>
            <person name="Buee M."/>
            <person name="Carver A."/>
            <person name="Chen C."/>
            <person name="Cichocki N."/>
            <person name="Clum A."/>
            <person name="Culley D."/>
            <person name="Crous P.W."/>
            <person name="Fauchery L."/>
            <person name="Girlanda M."/>
            <person name="Hayes R.D."/>
            <person name="Keri Z."/>
            <person name="LaButti K."/>
            <person name="Lipzen A."/>
            <person name="Lombard V."/>
            <person name="Magnuson J."/>
            <person name="Maillard F."/>
            <person name="Murat C."/>
            <person name="Nolan M."/>
            <person name="Ohm R.A."/>
            <person name="Pangilinan J."/>
            <person name="Pereira M.F."/>
            <person name="Perotto S."/>
            <person name="Peter M."/>
            <person name="Pfister S."/>
            <person name="Riley R."/>
            <person name="Sitrit Y."/>
            <person name="Stielow J.B."/>
            <person name="Szollosi G."/>
            <person name="Zifcakova L."/>
            <person name="Stursova M."/>
            <person name="Spatafora J.W."/>
            <person name="Tedersoo L."/>
            <person name="Vaario L.M."/>
            <person name="Yamada A."/>
            <person name="Yan M."/>
            <person name="Wang P."/>
            <person name="Xu J."/>
            <person name="Bruns T."/>
            <person name="Baldrian P."/>
            <person name="Vilgalys R."/>
            <person name="Dunand C."/>
            <person name="Henrissat B."/>
            <person name="Grigoriev I.V."/>
            <person name="Hibbett D."/>
            <person name="Nagy L.G."/>
            <person name="Martin F.M."/>
        </authorList>
    </citation>
    <scope>NUCLEOTIDE SEQUENCE</scope>
    <source>
        <strain evidence="1">P2</strain>
    </source>
</reference>
<dbReference type="Proteomes" id="UP000886501">
    <property type="component" value="Unassembled WGS sequence"/>
</dbReference>
<sequence length="241" mass="27166">MSKYAPHRQSGNNPRATSTTVCQRCLGTGHFIFECKSTRPYVSRPSRTQQLAKVNTLDKLKLEGKPSVELPDEFRTKCVFKALTRVFYVLILFAAIRTGTANELLEAKEKERAKDKQGESSKSRKRRRRCVYPVFQRRNARNSRLSPGSLSASSSSGSESDSGSDSDSGSESDSSSSGSHSDSSSGSLRSRSRSRIRSPDRKRRRGRSVSSADSRDSRRRGMDRRRRYSSEDPSDNDRRRR</sequence>
<keyword evidence="2" id="KW-1185">Reference proteome</keyword>
<gene>
    <name evidence="1" type="ORF">BDM02DRAFT_3242925</name>
</gene>
<organism evidence="1 2">
    <name type="scientific">Thelephora ganbajun</name>
    <name type="common">Ganba fungus</name>
    <dbReference type="NCBI Taxonomy" id="370292"/>
    <lineage>
        <taxon>Eukaryota</taxon>
        <taxon>Fungi</taxon>
        <taxon>Dikarya</taxon>
        <taxon>Basidiomycota</taxon>
        <taxon>Agaricomycotina</taxon>
        <taxon>Agaricomycetes</taxon>
        <taxon>Thelephorales</taxon>
        <taxon>Thelephoraceae</taxon>
        <taxon>Thelephora</taxon>
    </lineage>
</organism>
<comment type="caution">
    <text evidence="1">The sequence shown here is derived from an EMBL/GenBank/DDBJ whole genome shotgun (WGS) entry which is preliminary data.</text>
</comment>
<name>A0ACB6ZF23_THEGA</name>
<evidence type="ECO:0000313" key="1">
    <source>
        <dbReference type="EMBL" id="KAF9648030.1"/>
    </source>
</evidence>
<dbReference type="EMBL" id="MU118021">
    <property type="protein sequence ID" value="KAF9648030.1"/>
    <property type="molecule type" value="Genomic_DNA"/>
</dbReference>